<evidence type="ECO:0000256" key="2">
    <source>
        <dbReference type="ARBA" id="ARBA00004162"/>
    </source>
</evidence>
<dbReference type="PANTHER" id="PTHR33909:SF1">
    <property type="entry name" value="SEC TRANSLOCON ACCESSORY COMPLEX SUBUNIT YAJC"/>
    <property type="match status" value="1"/>
</dbReference>
<keyword evidence="6" id="KW-0813">Transport</keyword>
<comment type="similarity">
    <text evidence="3">Belongs to the YajC family.</text>
</comment>
<comment type="subunit">
    <text evidence="4">Part of the SecDF-YidC-YajC translocase complex. The SecDF-YidC-YajC translocase forms a supercomplex with SecYEG, called the holo-translocon (HTL).</text>
</comment>
<sequence length="127" mass="13496">MNFLISPAYAQDAASSAGPLGNLGGIVQILPFVLVFIVFYFLLMRPQQQRQKQLKATVAALKRGDRVVTAGGIIGVVQKAREGTSEIEVEIAAGVRVMVLRDTISSVMGDAPPAANDSVAEKRVVKS</sequence>
<feature type="transmembrane region" description="Helical" evidence="13">
    <location>
        <begin position="20"/>
        <end position="43"/>
    </location>
</feature>
<dbReference type="NCBIfam" id="TIGR00739">
    <property type="entry name" value="yajC"/>
    <property type="match status" value="1"/>
</dbReference>
<dbReference type="GO" id="GO:0015031">
    <property type="term" value="P:protein transport"/>
    <property type="evidence" value="ECO:0007669"/>
    <property type="project" value="UniProtKB-KW"/>
</dbReference>
<evidence type="ECO:0000256" key="10">
    <source>
        <dbReference type="ARBA" id="ARBA00022989"/>
    </source>
</evidence>
<keyword evidence="15" id="KW-1185">Reference proteome</keyword>
<dbReference type="EMBL" id="CP053708">
    <property type="protein sequence ID" value="QKE90359.1"/>
    <property type="molecule type" value="Genomic_DNA"/>
</dbReference>
<evidence type="ECO:0000313" key="14">
    <source>
        <dbReference type="EMBL" id="QKE90359.1"/>
    </source>
</evidence>
<dbReference type="PRINTS" id="PR01853">
    <property type="entry name" value="YAJCTRNLCASE"/>
</dbReference>
<organism evidence="14 15">
    <name type="scientific">Lichenicola cladoniae</name>
    <dbReference type="NCBI Taxonomy" id="1484109"/>
    <lineage>
        <taxon>Bacteria</taxon>
        <taxon>Pseudomonadati</taxon>
        <taxon>Pseudomonadota</taxon>
        <taxon>Alphaproteobacteria</taxon>
        <taxon>Acetobacterales</taxon>
        <taxon>Acetobacteraceae</taxon>
        <taxon>Lichenicola</taxon>
    </lineage>
</organism>
<keyword evidence="8 13" id="KW-0812">Transmembrane</keyword>
<keyword evidence="9" id="KW-0653">Protein transport</keyword>
<dbReference type="GO" id="GO:0005886">
    <property type="term" value="C:plasma membrane"/>
    <property type="evidence" value="ECO:0007669"/>
    <property type="project" value="UniProtKB-SubCell"/>
</dbReference>
<evidence type="ECO:0000256" key="13">
    <source>
        <dbReference type="SAM" id="Phobius"/>
    </source>
</evidence>
<comment type="function">
    <text evidence="1">The SecYEG-SecDF-YajC-YidC holo-translocon (HTL) protein secretase/insertase is a supercomplex required for protein secretion, insertion of proteins into membranes, and assembly of membrane protein complexes. While the SecYEG complex is essential for assembly of a number of proteins and complexes, the SecDF-YajC-YidC subcomplex facilitates these functions.</text>
</comment>
<dbReference type="Proteomes" id="UP000500767">
    <property type="component" value="Chromosome"/>
</dbReference>
<evidence type="ECO:0000256" key="9">
    <source>
        <dbReference type="ARBA" id="ARBA00022927"/>
    </source>
</evidence>
<evidence type="ECO:0000313" key="15">
    <source>
        <dbReference type="Proteomes" id="UP000500767"/>
    </source>
</evidence>
<comment type="subcellular location">
    <subcellularLocation>
        <location evidence="2">Cell membrane</location>
        <topology evidence="2">Single-pass membrane protein</topology>
    </subcellularLocation>
</comment>
<dbReference type="PANTHER" id="PTHR33909">
    <property type="entry name" value="SEC TRANSLOCON ACCESSORY COMPLEX SUBUNIT YAJC"/>
    <property type="match status" value="1"/>
</dbReference>
<accession>A0A6M8HPG0</accession>
<reference evidence="14 15" key="1">
    <citation type="journal article" date="2014" name="World J. Microbiol. Biotechnol.">
        <title>Biodiversity and physiological characteristics of Antarctic and Arctic lichens-associated bacteria.</title>
        <authorList>
            <person name="Lee Y.M."/>
            <person name="Kim E.H."/>
            <person name="Lee H.K."/>
            <person name="Hong S.G."/>
        </authorList>
    </citation>
    <scope>NUCLEOTIDE SEQUENCE [LARGE SCALE GENOMIC DNA]</scope>
    <source>
        <strain evidence="14 15">PAMC 26569</strain>
    </source>
</reference>
<evidence type="ECO:0000256" key="4">
    <source>
        <dbReference type="ARBA" id="ARBA00011718"/>
    </source>
</evidence>
<dbReference type="KEGG" id="lck:HN018_10210"/>
<dbReference type="Pfam" id="PF02699">
    <property type="entry name" value="YajC"/>
    <property type="match status" value="1"/>
</dbReference>
<dbReference type="SMART" id="SM01323">
    <property type="entry name" value="YajC"/>
    <property type="match status" value="1"/>
</dbReference>
<evidence type="ECO:0000256" key="11">
    <source>
        <dbReference type="ARBA" id="ARBA00023010"/>
    </source>
</evidence>
<name>A0A6M8HPG0_9PROT</name>
<gene>
    <name evidence="14" type="primary">yajC</name>
    <name evidence="14" type="ORF">HN018_10210</name>
</gene>
<dbReference type="RefSeq" id="WP_171833959.1">
    <property type="nucleotide sequence ID" value="NZ_CP053708.1"/>
</dbReference>
<evidence type="ECO:0000256" key="12">
    <source>
        <dbReference type="ARBA" id="ARBA00023136"/>
    </source>
</evidence>
<evidence type="ECO:0000256" key="7">
    <source>
        <dbReference type="ARBA" id="ARBA00022475"/>
    </source>
</evidence>
<protein>
    <recommendedName>
        <fullName evidence="5">Sec translocon accessory complex subunit YajC</fullName>
    </recommendedName>
</protein>
<proteinExistence type="inferred from homology"/>
<dbReference type="AlphaFoldDB" id="A0A6M8HPG0"/>
<evidence type="ECO:0000256" key="3">
    <source>
        <dbReference type="ARBA" id="ARBA00006742"/>
    </source>
</evidence>
<keyword evidence="12 13" id="KW-0472">Membrane</keyword>
<keyword evidence="11" id="KW-0811">Translocation</keyword>
<evidence type="ECO:0000256" key="5">
    <source>
        <dbReference type="ARBA" id="ARBA00014962"/>
    </source>
</evidence>
<evidence type="ECO:0000256" key="1">
    <source>
        <dbReference type="ARBA" id="ARBA00002061"/>
    </source>
</evidence>
<dbReference type="InterPro" id="IPR003849">
    <property type="entry name" value="Preprotein_translocase_YajC"/>
</dbReference>
<evidence type="ECO:0000256" key="8">
    <source>
        <dbReference type="ARBA" id="ARBA00022692"/>
    </source>
</evidence>
<evidence type="ECO:0000256" key="6">
    <source>
        <dbReference type="ARBA" id="ARBA00022448"/>
    </source>
</evidence>
<keyword evidence="10 13" id="KW-1133">Transmembrane helix</keyword>
<keyword evidence="7" id="KW-1003">Cell membrane</keyword>